<protein>
    <submittedName>
        <fullName evidence="1">Uncharacterized protein</fullName>
    </submittedName>
</protein>
<name>A0A5N7C6V3_PETAA</name>
<proteinExistence type="predicted"/>
<sequence>MDTIEKTTNTLSTTFVLTAADSAAAWRDFRARDWQRGLATAATLNVRSNSTSSLGVPKIELREDREVIVKVGPNREQVRRLSPRELVERAERQKATTAWQKRSGFGGQAIPVKCANCGNVHRPTTRECPAKMAALDDAKHALADCPAYRCIHYTCETPTSNSSMTPNMAIRTLRWRSYTRPNCRKHWIYRKYILSFINLNLTLKLL</sequence>
<dbReference type="EMBL" id="ML735266">
    <property type="protein sequence ID" value="KAE8389447.1"/>
    <property type="molecule type" value="Genomic_DNA"/>
</dbReference>
<accession>A0A5N7C6V3</accession>
<gene>
    <name evidence="1" type="ORF">BDV23DRAFT_98646</name>
</gene>
<dbReference type="AlphaFoldDB" id="A0A5N7C6V3"/>
<dbReference type="OrthoDB" id="4368593at2759"/>
<evidence type="ECO:0000313" key="1">
    <source>
        <dbReference type="EMBL" id="KAE8389447.1"/>
    </source>
</evidence>
<reference evidence="1" key="1">
    <citation type="submission" date="2019-04" db="EMBL/GenBank/DDBJ databases">
        <title>Friends and foes A comparative genomics studyof 23 Aspergillus species from section Flavi.</title>
        <authorList>
            <consortium name="DOE Joint Genome Institute"/>
            <person name="Kjaerbolling I."/>
            <person name="Vesth T."/>
            <person name="Frisvad J.C."/>
            <person name="Nybo J.L."/>
            <person name="Theobald S."/>
            <person name="Kildgaard S."/>
            <person name="Isbrandt T."/>
            <person name="Kuo A."/>
            <person name="Sato A."/>
            <person name="Lyhne E.K."/>
            <person name="Kogle M.E."/>
            <person name="Wiebenga A."/>
            <person name="Kun R.S."/>
            <person name="Lubbers R.J."/>
            <person name="Makela M.R."/>
            <person name="Barry K."/>
            <person name="Chovatia M."/>
            <person name="Clum A."/>
            <person name="Daum C."/>
            <person name="Haridas S."/>
            <person name="He G."/>
            <person name="LaButti K."/>
            <person name="Lipzen A."/>
            <person name="Mondo S."/>
            <person name="Riley R."/>
            <person name="Salamov A."/>
            <person name="Simmons B.A."/>
            <person name="Magnuson J.K."/>
            <person name="Henrissat B."/>
            <person name="Mortensen U.H."/>
            <person name="Larsen T.O."/>
            <person name="Devries R.P."/>
            <person name="Grigoriev I.V."/>
            <person name="Machida M."/>
            <person name="Baker S.E."/>
            <person name="Andersen M.R."/>
        </authorList>
    </citation>
    <scope>NUCLEOTIDE SEQUENCE [LARGE SCALE GENOMIC DNA]</scope>
    <source>
        <strain evidence="1">IBT 14317</strain>
    </source>
</reference>
<organism evidence="1">
    <name type="scientific">Petromyces alliaceus</name>
    <name type="common">Aspergillus alliaceus</name>
    <dbReference type="NCBI Taxonomy" id="209559"/>
    <lineage>
        <taxon>Eukaryota</taxon>
        <taxon>Fungi</taxon>
        <taxon>Dikarya</taxon>
        <taxon>Ascomycota</taxon>
        <taxon>Pezizomycotina</taxon>
        <taxon>Eurotiomycetes</taxon>
        <taxon>Eurotiomycetidae</taxon>
        <taxon>Eurotiales</taxon>
        <taxon>Aspergillaceae</taxon>
        <taxon>Aspergillus</taxon>
        <taxon>Aspergillus subgen. Circumdati</taxon>
    </lineage>
</organism>
<dbReference type="Proteomes" id="UP000326877">
    <property type="component" value="Unassembled WGS sequence"/>
</dbReference>